<dbReference type="STRING" id="1943.AQJ64_08725"/>
<sequence>MPTPDELWKSADLTTRRLAGLALNPATPPDILLRLLLDGPLAVRTVLCGDRALPEVVADAVITHPDHLTRRFFAGSVHADPAQRARLVDDPDWTVRAWLANGPLPTGPHRPRPLPDTTVVRMISTYDNEQLGGGIYRQFSNELRRAMPTHPDPKVRAWGVGMWTWLSAERRAALLADPDDEVRGRAERHRQDEDPAWVESNLPDRPCHARTYVLVNLPLTRSVVDSVLTAPAGPQERSMIAGNASLPSDVVVLLASDPDPEVREEIARRDDLGPDELRALAVDPEPKVRLAVSVHPAWSEEERAGINYAVPLDRTFGPHFERLYPRDPEAVRRDALSGHPLLRRRAATERGLPPDLVALLGADDDLGVRVLLAQNHPDAPPDLLLRSFLEYTGLEREHLLTRPAFPTDGLAEYADHADPAVRALAARDPETPSEVVDRLTRDPDAGVRAAFARHPRLPPARLAELLDDEELVRDAAANPALGVDAVRRLVAAMPVS</sequence>
<organism evidence="1 2">
    <name type="scientific">Streptomyces griseoruber</name>
    <dbReference type="NCBI Taxonomy" id="1943"/>
    <lineage>
        <taxon>Bacteria</taxon>
        <taxon>Bacillati</taxon>
        <taxon>Actinomycetota</taxon>
        <taxon>Actinomycetes</taxon>
        <taxon>Kitasatosporales</taxon>
        <taxon>Streptomycetaceae</taxon>
        <taxon>Streptomyces</taxon>
    </lineage>
</organism>
<accession>A0A101T5A6</accession>
<gene>
    <name evidence="1" type="ORF">AQJ64_08725</name>
</gene>
<dbReference type="AlphaFoldDB" id="A0A101T5A6"/>
<reference evidence="1 2" key="1">
    <citation type="submission" date="2015-10" db="EMBL/GenBank/DDBJ databases">
        <title>Draft genome sequence of Streptomyces griseoruber DSM 40281, type strain for the species Streptomyces griseoruber.</title>
        <authorList>
            <person name="Ruckert C."/>
            <person name="Winkler A."/>
            <person name="Kalinowski J."/>
            <person name="Kampfer P."/>
            <person name="Glaeser S."/>
        </authorList>
    </citation>
    <scope>NUCLEOTIDE SEQUENCE [LARGE SCALE GENOMIC DNA]</scope>
    <source>
        <strain evidence="1 2">DSM 40281</strain>
    </source>
</reference>
<dbReference type="Gene3D" id="1.25.10.10">
    <property type="entry name" value="Leucine-rich Repeat Variant"/>
    <property type="match status" value="2"/>
</dbReference>
<keyword evidence="2" id="KW-1185">Reference proteome</keyword>
<proteinExistence type="predicted"/>
<dbReference type="Proteomes" id="UP000052982">
    <property type="component" value="Unassembled WGS sequence"/>
</dbReference>
<protein>
    <recommendedName>
        <fullName evidence="3">Leucine rich repeat variant</fullName>
    </recommendedName>
</protein>
<dbReference type="EMBL" id="LMWW01000010">
    <property type="protein sequence ID" value="KUN86120.1"/>
    <property type="molecule type" value="Genomic_DNA"/>
</dbReference>
<evidence type="ECO:0008006" key="3">
    <source>
        <dbReference type="Google" id="ProtNLM"/>
    </source>
</evidence>
<evidence type="ECO:0000313" key="1">
    <source>
        <dbReference type="EMBL" id="KUN86120.1"/>
    </source>
</evidence>
<dbReference type="InterPro" id="IPR011989">
    <property type="entry name" value="ARM-like"/>
</dbReference>
<name>A0A101T5A6_9ACTN</name>
<comment type="caution">
    <text evidence="1">The sequence shown here is derived from an EMBL/GenBank/DDBJ whole genome shotgun (WGS) entry which is preliminary data.</text>
</comment>
<dbReference type="RefSeq" id="WP_055637441.1">
    <property type="nucleotide sequence ID" value="NZ_JBIRTR010000002.1"/>
</dbReference>
<evidence type="ECO:0000313" key="2">
    <source>
        <dbReference type="Proteomes" id="UP000052982"/>
    </source>
</evidence>
<dbReference type="OrthoDB" id="3699606at2"/>